<dbReference type="KEGG" id="talb:FTW19_09905"/>
<dbReference type="PANTHER" id="PTHR46847">
    <property type="entry name" value="D-ALLOSE-BINDING PERIPLASMIC PROTEIN-RELATED"/>
    <property type="match status" value="1"/>
</dbReference>
<dbReference type="GO" id="GO:0003677">
    <property type="term" value="F:DNA binding"/>
    <property type="evidence" value="ECO:0007669"/>
    <property type="project" value="InterPro"/>
</dbReference>
<dbReference type="InterPro" id="IPR028082">
    <property type="entry name" value="Peripla_BP_I"/>
</dbReference>
<keyword evidence="3" id="KW-0732">Signal</keyword>
<accession>A0A5B9EC50</accession>
<evidence type="ECO:0000256" key="2">
    <source>
        <dbReference type="ARBA" id="ARBA00007639"/>
    </source>
</evidence>
<dbReference type="InterPro" id="IPR036388">
    <property type="entry name" value="WH-like_DNA-bd_sf"/>
</dbReference>
<evidence type="ECO:0000256" key="3">
    <source>
        <dbReference type="ARBA" id="ARBA00022729"/>
    </source>
</evidence>
<evidence type="ECO:0000313" key="7">
    <source>
        <dbReference type="Proteomes" id="UP000321820"/>
    </source>
</evidence>
<dbReference type="OrthoDB" id="9800520at2"/>
<evidence type="ECO:0000313" key="6">
    <source>
        <dbReference type="EMBL" id="QEE28280.1"/>
    </source>
</evidence>
<dbReference type="SMART" id="SM00346">
    <property type="entry name" value="HTH_ICLR"/>
    <property type="match status" value="1"/>
</dbReference>
<protein>
    <submittedName>
        <fullName evidence="6">Substrate-binding domain-containing protein</fullName>
    </submittedName>
</protein>
<dbReference type="Gene3D" id="3.40.50.2300">
    <property type="match status" value="2"/>
</dbReference>
<dbReference type="GO" id="GO:0030246">
    <property type="term" value="F:carbohydrate binding"/>
    <property type="evidence" value="ECO:0007669"/>
    <property type="project" value="UniProtKB-ARBA"/>
</dbReference>
<dbReference type="SUPFAM" id="SSF46785">
    <property type="entry name" value="Winged helix' DNA-binding domain"/>
    <property type="match status" value="1"/>
</dbReference>
<evidence type="ECO:0000256" key="1">
    <source>
        <dbReference type="ARBA" id="ARBA00004196"/>
    </source>
</evidence>
<keyword evidence="7" id="KW-1185">Reference proteome</keyword>
<dbReference type="Gene3D" id="1.10.10.10">
    <property type="entry name" value="Winged helix-like DNA-binding domain superfamily/Winged helix DNA-binding domain"/>
    <property type="match status" value="1"/>
</dbReference>
<comment type="similarity">
    <text evidence="2">Belongs to the bacterial solute-binding protein 2 family.</text>
</comment>
<dbReference type="Pfam" id="PF09339">
    <property type="entry name" value="HTH_IclR"/>
    <property type="match status" value="1"/>
</dbReference>
<dbReference type="PANTHER" id="PTHR46847:SF1">
    <property type="entry name" value="D-ALLOSE-BINDING PERIPLASMIC PROTEIN-RELATED"/>
    <property type="match status" value="1"/>
</dbReference>
<dbReference type="PROSITE" id="PS51077">
    <property type="entry name" value="HTH_ICLR"/>
    <property type="match status" value="1"/>
</dbReference>
<dbReference type="InterPro" id="IPR005471">
    <property type="entry name" value="Tscrpt_reg_IclR_N"/>
</dbReference>
<reference evidence="6 7" key="1">
    <citation type="submission" date="2019-08" db="EMBL/GenBank/DDBJ databases">
        <title>Complete genome sequence of Terriglobus albidus strain ORNL.</title>
        <authorList>
            <person name="Podar M."/>
        </authorList>
    </citation>
    <scope>NUCLEOTIDE SEQUENCE [LARGE SCALE GENOMIC DNA]</scope>
    <source>
        <strain evidence="6 7">ORNL</strain>
    </source>
</reference>
<dbReference type="GO" id="GO:0030313">
    <property type="term" value="C:cell envelope"/>
    <property type="evidence" value="ECO:0007669"/>
    <property type="project" value="UniProtKB-SubCell"/>
</dbReference>
<dbReference type="AlphaFoldDB" id="A0A5B9EC50"/>
<evidence type="ECO:0000259" key="5">
    <source>
        <dbReference type="PROSITE" id="PS51077"/>
    </source>
</evidence>
<dbReference type="SUPFAM" id="SSF53822">
    <property type="entry name" value="Periplasmic binding protein-like I"/>
    <property type="match status" value="1"/>
</dbReference>
<dbReference type="EMBL" id="CP042806">
    <property type="protein sequence ID" value="QEE28280.1"/>
    <property type="molecule type" value="Genomic_DNA"/>
</dbReference>
<dbReference type="CDD" id="cd01536">
    <property type="entry name" value="PBP1_ABC_sugar_binding-like"/>
    <property type="match status" value="1"/>
</dbReference>
<sequence length="401" mass="43842">MAGHMDTIIGREGKMKHASKPAPAEGTKRGYTIQAVVRAASIINAFQSTSEVLDLRVVAARTGLHKATTFRLLETLVETRMLERAGKQGYRCCVQTARAKRYRIGYASQSNLLPFTTTVSDSLGVAANAANIDLLVLNNGFSPRVALQNAETFVAEKVDLVVDSQINVAVAAQIAAKFSDARIPFIALDIPHPGAIYYGADNYKAGRMAGRHLARWAEKNWKNGPEQIILLGVDAAGPLLNARLTGVLDGINEVGQYARTVPTHHYDTKGGQFEATLDIVRRHIRRRKPERALVGAVNDSTALAALQAFREVGLERACAIAGQDGSVAAREEMRRASTRLVCSVAYFPEMYGERIIQLALDVLKHKPVAPAVFVPHELITPQNVDKIYPNDSWMKVKPNRV</sequence>
<dbReference type="Pfam" id="PF13407">
    <property type="entry name" value="Peripla_BP_4"/>
    <property type="match status" value="1"/>
</dbReference>
<name>A0A5B9EC50_9BACT</name>
<feature type="region of interest" description="Disordered" evidence="4">
    <location>
        <begin position="1"/>
        <end position="26"/>
    </location>
</feature>
<feature type="domain" description="HTH iclR-type" evidence="5">
    <location>
        <begin position="33"/>
        <end position="106"/>
    </location>
</feature>
<dbReference type="GO" id="GO:0006355">
    <property type="term" value="P:regulation of DNA-templated transcription"/>
    <property type="evidence" value="ECO:0007669"/>
    <property type="project" value="InterPro"/>
</dbReference>
<dbReference type="Proteomes" id="UP000321820">
    <property type="component" value="Chromosome"/>
</dbReference>
<dbReference type="InterPro" id="IPR036390">
    <property type="entry name" value="WH_DNA-bd_sf"/>
</dbReference>
<dbReference type="InterPro" id="IPR025997">
    <property type="entry name" value="SBP_2_dom"/>
</dbReference>
<comment type="subcellular location">
    <subcellularLocation>
        <location evidence="1">Cell envelope</location>
    </subcellularLocation>
</comment>
<proteinExistence type="inferred from homology"/>
<evidence type="ECO:0000256" key="4">
    <source>
        <dbReference type="SAM" id="MobiDB-lite"/>
    </source>
</evidence>
<gene>
    <name evidence="6" type="ORF">FTW19_09905</name>
</gene>
<organism evidence="6 7">
    <name type="scientific">Terriglobus albidus</name>
    <dbReference type="NCBI Taxonomy" id="1592106"/>
    <lineage>
        <taxon>Bacteria</taxon>
        <taxon>Pseudomonadati</taxon>
        <taxon>Acidobacteriota</taxon>
        <taxon>Terriglobia</taxon>
        <taxon>Terriglobales</taxon>
        <taxon>Acidobacteriaceae</taxon>
        <taxon>Terriglobus</taxon>
    </lineage>
</organism>